<sequence length="63" mass="6705">MDVLPAHAVTPTDNRSPMRRISGASAAIHPARELSVLDQLEAERRLQLLAGAARVALCTGAEE</sequence>
<dbReference type="KEGG" id="lue:DCD74_02375"/>
<dbReference type="RefSeq" id="WP_112925905.1">
    <property type="nucleotide sequence ID" value="NZ_CP029556.1"/>
</dbReference>
<dbReference type="EMBL" id="CP029556">
    <property type="protein sequence ID" value="AXA83689.1"/>
    <property type="molecule type" value="Genomic_DNA"/>
</dbReference>
<dbReference type="Proteomes" id="UP000251842">
    <property type="component" value="Chromosome"/>
</dbReference>
<dbReference type="AlphaFoldDB" id="A0A344J3S9"/>
<gene>
    <name evidence="1" type="ORF">DCD74_02375</name>
</gene>
<keyword evidence="2" id="KW-1185">Reference proteome</keyword>
<accession>A0A344J3S9</accession>
<name>A0A344J3S9_9GAMM</name>
<evidence type="ECO:0000313" key="1">
    <source>
        <dbReference type="EMBL" id="AXA83689.1"/>
    </source>
</evidence>
<organism evidence="1 2">
    <name type="scientific">Solilutibacter oculi</name>
    <dbReference type="NCBI Taxonomy" id="2698682"/>
    <lineage>
        <taxon>Bacteria</taxon>
        <taxon>Pseudomonadati</taxon>
        <taxon>Pseudomonadota</taxon>
        <taxon>Gammaproteobacteria</taxon>
        <taxon>Lysobacterales</taxon>
        <taxon>Lysobacteraceae</taxon>
        <taxon>Solilutibacter</taxon>
    </lineage>
</organism>
<evidence type="ECO:0000313" key="2">
    <source>
        <dbReference type="Proteomes" id="UP000251842"/>
    </source>
</evidence>
<reference evidence="2" key="1">
    <citation type="submission" date="2018-05" db="EMBL/GenBank/DDBJ databases">
        <title>Luteimonas pekinense sp. nov., isolated from human Meibomian gland secretions, Beijing, China.</title>
        <authorList>
            <person name="Wen T."/>
            <person name="Bai H."/>
            <person name="Lv H."/>
        </authorList>
    </citation>
    <scope>NUCLEOTIDE SEQUENCE [LARGE SCALE GENOMIC DNA]</scope>
    <source>
        <strain evidence="2">83-4</strain>
    </source>
</reference>
<protein>
    <submittedName>
        <fullName evidence="1">Uncharacterized protein</fullName>
    </submittedName>
</protein>
<proteinExistence type="predicted"/>